<evidence type="ECO:0000313" key="4">
    <source>
        <dbReference type="Proteomes" id="UP000187464"/>
    </source>
</evidence>
<name>A0A1R3SZV2_9BACT</name>
<dbReference type="Proteomes" id="UP000187464">
    <property type="component" value="Chromosome I"/>
</dbReference>
<dbReference type="RefSeq" id="WP_076928703.1">
    <property type="nucleotide sequence ID" value="NZ_LT605205.1"/>
</dbReference>
<dbReference type="AlphaFoldDB" id="A0A1R3SZV2"/>
<accession>A0A1R3SZV2</accession>
<evidence type="ECO:0000256" key="2">
    <source>
        <dbReference type="SAM" id="SignalP"/>
    </source>
</evidence>
<dbReference type="NCBIfam" id="TIGR03523">
    <property type="entry name" value="GldN"/>
    <property type="match status" value="1"/>
</dbReference>
<evidence type="ECO:0000256" key="1">
    <source>
        <dbReference type="SAM" id="MobiDB-lite"/>
    </source>
</evidence>
<dbReference type="STRING" id="1642647.PSM36_0579"/>
<dbReference type="KEGG" id="psac:PSM36_0579"/>
<protein>
    <submittedName>
        <fullName evidence="3">Gliding motility associated protein GldN</fullName>
    </submittedName>
</protein>
<feature type="chain" id="PRO_5013181581" evidence="2">
    <location>
        <begin position="21"/>
        <end position="321"/>
    </location>
</feature>
<dbReference type="EMBL" id="LT605205">
    <property type="protein sequence ID" value="SCD19409.1"/>
    <property type="molecule type" value="Genomic_DNA"/>
</dbReference>
<reference evidence="3 4" key="1">
    <citation type="submission" date="2016-08" db="EMBL/GenBank/DDBJ databases">
        <authorList>
            <person name="Seilhamer J.J."/>
        </authorList>
    </citation>
    <scope>NUCLEOTIDE SEQUENCE [LARGE SCALE GENOMIC DNA]</scope>
    <source>
        <strain evidence="3">M3/6</strain>
    </source>
</reference>
<keyword evidence="2" id="KW-0732">Signal</keyword>
<proteinExistence type="predicted"/>
<evidence type="ECO:0000313" key="3">
    <source>
        <dbReference type="EMBL" id="SCD19409.1"/>
    </source>
</evidence>
<keyword evidence="4" id="KW-1185">Reference proteome</keyword>
<feature type="region of interest" description="Disordered" evidence="1">
    <location>
        <begin position="288"/>
        <end position="321"/>
    </location>
</feature>
<dbReference type="Pfam" id="PF19841">
    <property type="entry name" value="GldN"/>
    <property type="match status" value="1"/>
</dbReference>
<dbReference type="InterPro" id="IPR019847">
    <property type="entry name" value="Gliding_motility_assoc_GldN"/>
</dbReference>
<sequence length="321" mass="37628">MQTKVLLILILFTGSFTALFPQETARERIERRRQSTVQTAGTNIRMEQQNRHSDENIENAKWSRIIYRYLDLTKEANAPLYYPPTPVDGKMSLFTMLFNLLQEDAVVAYEYLDGREEFTEEYRVDFQELLDRFGVYYETADGKIVVNDVDIPGNEVESYFVKEAYYFDTGSSSFKVRPLAICPVLQRRDDYGTTTRYPLFWIPYDEIAPYARRIPVMSSSLNNNMSGSVDDFFRMRKYDGEIYKAQNPRNLAISQYTSTPEEIKAEQERIEQELVDFEKSLWKHENHSIVPPQQKVNRRNNRRPPISSSGAASVSMRDRRY</sequence>
<feature type="signal peptide" evidence="2">
    <location>
        <begin position="1"/>
        <end position="20"/>
    </location>
</feature>
<organism evidence="3 4">
    <name type="scientific">Proteiniphilum saccharofermentans</name>
    <dbReference type="NCBI Taxonomy" id="1642647"/>
    <lineage>
        <taxon>Bacteria</taxon>
        <taxon>Pseudomonadati</taxon>
        <taxon>Bacteroidota</taxon>
        <taxon>Bacteroidia</taxon>
        <taxon>Bacteroidales</taxon>
        <taxon>Dysgonomonadaceae</taxon>
        <taxon>Proteiniphilum</taxon>
    </lineage>
</organism>
<gene>
    <name evidence="3" type="ORF">PSM36_0579</name>
</gene>